<proteinExistence type="predicted"/>
<dbReference type="AlphaFoldDB" id="H2AUG2"/>
<dbReference type="GO" id="GO:0016020">
    <property type="term" value="C:membrane"/>
    <property type="evidence" value="ECO:0007669"/>
    <property type="project" value="UniProtKB-SubCell"/>
</dbReference>
<evidence type="ECO:0000259" key="6">
    <source>
        <dbReference type="Pfam" id="PF04991"/>
    </source>
</evidence>
<dbReference type="FunCoup" id="H2AUG2">
    <property type="interactions" value="3"/>
</dbReference>
<name>H2AUG2_KAZAF</name>
<dbReference type="EMBL" id="HE650824">
    <property type="protein sequence ID" value="CCF58012.1"/>
    <property type="molecule type" value="Genomic_DNA"/>
</dbReference>
<dbReference type="GeneID" id="13882257"/>
<evidence type="ECO:0000256" key="2">
    <source>
        <dbReference type="ARBA" id="ARBA00022692"/>
    </source>
</evidence>
<dbReference type="HOGENOM" id="CLU_008074_0_0_1"/>
<dbReference type="STRING" id="1071382.H2AUG2"/>
<dbReference type="InterPro" id="IPR009644">
    <property type="entry name" value="FKTN/MNN4/W02B3.4-1"/>
</dbReference>
<dbReference type="RefSeq" id="XP_003957147.1">
    <property type="nucleotide sequence ID" value="XM_003957098.1"/>
</dbReference>
<evidence type="ECO:0000256" key="3">
    <source>
        <dbReference type="ARBA" id="ARBA00022989"/>
    </source>
</evidence>
<gene>
    <name evidence="7" type="primary">KAFR0D03640</name>
    <name evidence="7" type="ORF">KAFR_0D03640</name>
</gene>
<evidence type="ECO:0000313" key="7">
    <source>
        <dbReference type="EMBL" id="CCF58012.1"/>
    </source>
</evidence>
<dbReference type="KEGG" id="kaf:KAFR_0D03640"/>
<dbReference type="InParanoid" id="H2AUG2"/>
<protein>
    <recommendedName>
        <fullName evidence="6">LicD/FKTN/FKRP nucleotidyltransferase domain-containing protein</fullName>
    </recommendedName>
</protein>
<dbReference type="Proteomes" id="UP000005220">
    <property type="component" value="Chromosome 4"/>
</dbReference>
<dbReference type="eggNOG" id="ENOG502QREF">
    <property type="taxonomic scope" value="Eukaryota"/>
</dbReference>
<evidence type="ECO:0000256" key="5">
    <source>
        <dbReference type="SAM" id="Phobius"/>
    </source>
</evidence>
<feature type="domain" description="LicD/FKTN/FKRP nucleotidyltransferase" evidence="6">
    <location>
        <begin position="463"/>
        <end position="708"/>
    </location>
</feature>
<accession>H2AUG2</accession>
<reference evidence="7 8" key="1">
    <citation type="journal article" date="2011" name="Proc. Natl. Acad. Sci. U.S.A.">
        <title>Evolutionary erosion of yeast sex chromosomes by mating-type switching accidents.</title>
        <authorList>
            <person name="Gordon J.L."/>
            <person name="Armisen D."/>
            <person name="Proux-Wera E."/>
            <person name="Oheigeartaigh S.S."/>
            <person name="Byrne K.P."/>
            <person name="Wolfe K.H."/>
        </authorList>
    </citation>
    <scope>NUCLEOTIDE SEQUENCE [LARGE SCALE GENOMIC DNA]</scope>
    <source>
        <strain evidence="8">ATCC 22294 / BCRC 22015 / CBS 2517 / CECT 1963 / NBRC 1671 / NRRL Y-8276</strain>
    </source>
</reference>
<dbReference type="OrthoDB" id="444255at2759"/>
<keyword evidence="2 5" id="KW-0812">Transmembrane</keyword>
<evidence type="ECO:0000256" key="1">
    <source>
        <dbReference type="ARBA" id="ARBA00004167"/>
    </source>
</evidence>
<dbReference type="GO" id="GO:0006491">
    <property type="term" value="P:N-glycan processing"/>
    <property type="evidence" value="ECO:0007669"/>
    <property type="project" value="EnsemblFungi"/>
</dbReference>
<keyword evidence="8" id="KW-1185">Reference proteome</keyword>
<dbReference type="PANTHER" id="PTHR15407:SF28">
    <property type="entry name" value="RIBITOL-5-PHOSPHATE TRANSFERASE FKTN"/>
    <property type="match status" value="1"/>
</dbReference>
<dbReference type="Pfam" id="PF04991">
    <property type="entry name" value="LicD"/>
    <property type="match status" value="1"/>
</dbReference>
<comment type="subcellular location">
    <subcellularLocation>
        <location evidence="1">Membrane</location>
        <topology evidence="1">Single-pass membrane protein</topology>
    </subcellularLocation>
</comment>
<evidence type="ECO:0000313" key="8">
    <source>
        <dbReference type="Proteomes" id="UP000005220"/>
    </source>
</evidence>
<keyword evidence="3 5" id="KW-1133">Transmembrane helix</keyword>
<dbReference type="PANTHER" id="PTHR15407">
    <property type="entry name" value="FUKUTIN-RELATED"/>
    <property type="match status" value="1"/>
</dbReference>
<evidence type="ECO:0000256" key="4">
    <source>
        <dbReference type="ARBA" id="ARBA00023136"/>
    </source>
</evidence>
<feature type="transmembrane region" description="Helical" evidence="5">
    <location>
        <begin position="26"/>
        <end position="44"/>
    </location>
</feature>
<dbReference type="InterPro" id="IPR007074">
    <property type="entry name" value="LicD/FKTN/FKRP_NTP_transf"/>
</dbReference>
<keyword evidence="4 5" id="KW-0472">Membrane</keyword>
<organism evidence="7 8">
    <name type="scientific">Kazachstania africana (strain ATCC 22294 / BCRC 22015 / CBS 2517 / CECT 1963 / NBRC 1671 / NRRL Y-8276)</name>
    <name type="common">Yeast</name>
    <name type="synonym">Kluyveromyces africanus</name>
    <dbReference type="NCBI Taxonomy" id="1071382"/>
    <lineage>
        <taxon>Eukaryota</taxon>
        <taxon>Fungi</taxon>
        <taxon>Dikarya</taxon>
        <taxon>Ascomycota</taxon>
        <taxon>Saccharomycotina</taxon>
        <taxon>Saccharomycetes</taxon>
        <taxon>Saccharomycetales</taxon>
        <taxon>Saccharomycetaceae</taxon>
        <taxon>Kazachstania</taxon>
    </lineage>
</organism>
<sequence length="916" mass="106092">MSSLIVAIDRKLFNALKRLKRKNVKLLIFITATLNLILFVLYLHHYEHSSLQDNIVVNSLYSLFSIMQDADEDVITSAAILYHKLNFNTEAKWINRYYLHENLLTVPYGNRKNERLESINDLEFYDSDPRLSWSVYLNYLINNEENFEEMPFSWYDWMDFDMYNKLLSVRHSNENNFTCEFAFKPSFDFDTLKSIESALQERLFEFEHEKYDDRNTYQQISKVRNNVDIEKSCQTVPGGPFQLPFNVTTLVDSVRPEMYFINAKNYLLHNFNNPISITILEGGKNSYRVNIDQHDNSNMIQSGLLKQFVEEQTSKQSNRNKNIEFDHISFYENFLKTDIASKLRIEIPYCNKDIFNKNLVDLSIDDFAFDVAERIKGLRHDLQTFNNLTRHDLNYLSSLENSININPALAPKYFNEARNILQFKSLGHHRDKRFFNGPTTEGSVEYADRLNSLIRTFQKFTISNGIVSWLSHGTLYSHLYDGLAFPWDNDFDLQMPISHLHYMAQYFNQSIILEDPREGNGRFLLDVGSSISVRTKGNGLNNIDARFIDIDSGIYIDITGLSFSSEPIPLNKRVSLLTADAMEAALVDETVKNPGDDIKNPELGAELAALTISELKIYVDEHPNEFATDQKKKIADMAKIEGKLPITSPSKGLTQLQRYLLNKRLQMVNCRNGHFSRFDMISPLSNSYYHGVPALIPNKVVTSLLKEYNLPANFDFLVYEGRAFEPKMKFWISVSNLRSAMNTAKDQNLEYIESTPDTLSFNDLLRAIKNLIKIGSHDYLSAFFNSLSMTNYRLKELEIMYDDSITADEKQIALQYLRTTVGPTISSPGKDPIIYTQEKNLWKSYEAKLSEEEKADIILYVEVNALNNFWEKFSDLYNNRLYDASGEVNLNEVGLDLFHNYKEQGMNIFAKDPNIN</sequence>